<dbReference type="InterPro" id="IPR001126">
    <property type="entry name" value="UmuC"/>
</dbReference>
<keyword evidence="1" id="KW-0227">DNA damage</keyword>
<sequence length="501" mass="54532">MRVLLGIHLPRLPLDVCAPPPSDGATQRVDEADDAGCAVLEQGVVLIADAPARRQGVRAGMKRGGVLTLAPHTRLVERDPAREADALRAVALALLRFSPCVALDDEATLIVDVGPSLRLFGGLPSLCRQVRATLAALGYAARLSAAPTGRGAWLLARTSARARIRRRVAGQTSLIRSLDRLPCVLLPDARPYAGWFDGLGCRTLADLRGLPRAGLQRRCGPALLAALDRAYGDAVEPLAWMAVPPVFDVRLELPERVEYAEAVLFAARRLVVQLCGWLAARQLSLAAMTFDLEHERGRQAVPPTPLELAFAAPVRDDAHFMRLLGERLARVELPAAVIAVRLKATRVESVAPPADDLFPEPGGTKETRARLFELLVARLGAENVLRAAPVADYRPEAANRWLPLDAQAGKPACGPPAVPPRPAWLLAEPLPLLMRENRPVFHTPLRMMSSVERIEAGWFDGQFAARDYHVAQDETGACYWVFKERAGSEAEPRWFLHGLFG</sequence>
<dbReference type="PANTHER" id="PTHR35369">
    <property type="entry name" value="BLR3025 PROTEIN-RELATED"/>
    <property type="match status" value="1"/>
</dbReference>
<dbReference type="GO" id="GO:0006281">
    <property type="term" value="P:DNA repair"/>
    <property type="evidence" value="ECO:0007669"/>
    <property type="project" value="InterPro"/>
</dbReference>
<dbReference type="Proteomes" id="UP000069001">
    <property type="component" value="Unassembled WGS sequence"/>
</dbReference>
<feature type="domain" description="UmuC" evidence="2">
    <location>
        <begin position="38"/>
        <end position="154"/>
    </location>
</feature>
<proteinExistence type="predicted"/>
<evidence type="ECO:0000313" key="4">
    <source>
        <dbReference type="Proteomes" id="UP000069001"/>
    </source>
</evidence>
<dbReference type="InterPro" id="IPR043502">
    <property type="entry name" value="DNA/RNA_pol_sf"/>
</dbReference>
<organism evidence="3 4">
    <name type="scientific">Burkholderia cepacia</name>
    <name type="common">Pseudomonas cepacia</name>
    <dbReference type="NCBI Taxonomy" id="292"/>
    <lineage>
        <taxon>Bacteria</taxon>
        <taxon>Pseudomonadati</taxon>
        <taxon>Pseudomonadota</taxon>
        <taxon>Betaproteobacteria</taxon>
        <taxon>Burkholderiales</taxon>
        <taxon>Burkholderiaceae</taxon>
        <taxon>Burkholderia</taxon>
        <taxon>Burkholderia cepacia complex</taxon>
    </lineage>
</organism>
<dbReference type="Pfam" id="PF00817">
    <property type="entry name" value="IMS"/>
    <property type="match status" value="1"/>
</dbReference>
<name>A0A118KC68_BURCE</name>
<evidence type="ECO:0000313" key="3">
    <source>
        <dbReference type="EMBL" id="KVK72119.1"/>
    </source>
</evidence>
<dbReference type="RefSeq" id="WP_059733015.1">
    <property type="nucleotide sequence ID" value="NZ_LOYH01000108.1"/>
</dbReference>
<dbReference type="CDD" id="cd03468">
    <property type="entry name" value="PolY_like"/>
    <property type="match status" value="1"/>
</dbReference>
<reference evidence="3 4" key="1">
    <citation type="submission" date="2015-11" db="EMBL/GenBank/DDBJ databases">
        <title>Expanding the genomic diversity of Burkholderia species for the development of highly accurate diagnostics.</title>
        <authorList>
            <person name="Sahl J."/>
            <person name="Keim P."/>
            <person name="Wagner D."/>
        </authorList>
    </citation>
    <scope>NUCLEOTIDE SEQUENCE [LARGE SCALE GENOMIC DNA]</scope>
    <source>
        <strain evidence="3 4">MSMB1302</strain>
    </source>
</reference>
<evidence type="ECO:0000256" key="1">
    <source>
        <dbReference type="ARBA" id="ARBA00022763"/>
    </source>
</evidence>
<dbReference type="EMBL" id="LOYH01000108">
    <property type="protein sequence ID" value="KVK72119.1"/>
    <property type="molecule type" value="Genomic_DNA"/>
</dbReference>
<dbReference type="PANTHER" id="PTHR35369:SF2">
    <property type="entry name" value="BLR3025 PROTEIN"/>
    <property type="match status" value="1"/>
</dbReference>
<dbReference type="AlphaFoldDB" id="A0A118KC68"/>
<comment type="caution">
    <text evidence="3">The sequence shown here is derived from an EMBL/GenBank/DDBJ whole genome shotgun (WGS) entry which is preliminary data.</text>
</comment>
<accession>A0A118KC68</accession>
<gene>
    <name evidence="3" type="ORF">WS90_35085</name>
</gene>
<evidence type="ECO:0000259" key="2">
    <source>
        <dbReference type="Pfam" id="PF00817"/>
    </source>
</evidence>
<protein>
    <submittedName>
        <fullName evidence="3">DNA polymerase</fullName>
    </submittedName>
</protein>
<dbReference type="InterPro" id="IPR050356">
    <property type="entry name" value="SulA_CellDiv_inhibitor"/>
</dbReference>
<dbReference type="SUPFAM" id="SSF56672">
    <property type="entry name" value="DNA/RNA polymerases"/>
    <property type="match status" value="1"/>
</dbReference>